<evidence type="ECO:0000256" key="1">
    <source>
        <dbReference type="SAM" id="MobiDB-lite"/>
    </source>
</evidence>
<dbReference type="AlphaFoldDB" id="A0AAN9A7K4"/>
<evidence type="ECO:0000313" key="3">
    <source>
        <dbReference type="Proteomes" id="UP001381693"/>
    </source>
</evidence>
<comment type="caution">
    <text evidence="2">The sequence shown here is derived from an EMBL/GenBank/DDBJ whole genome shotgun (WGS) entry which is preliminary data.</text>
</comment>
<dbReference type="InterPro" id="IPR029204">
    <property type="entry name" value="CNRIP1"/>
</dbReference>
<dbReference type="EMBL" id="JAXCGZ010011354">
    <property type="protein sequence ID" value="KAK7075160.1"/>
    <property type="molecule type" value="Genomic_DNA"/>
</dbReference>
<name>A0AAN9A7K4_HALRR</name>
<feature type="region of interest" description="Disordered" evidence="1">
    <location>
        <begin position="22"/>
        <end position="91"/>
    </location>
</feature>
<reference evidence="2 3" key="1">
    <citation type="submission" date="2023-11" db="EMBL/GenBank/DDBJ databases">
        <title>Halocaridina rubra genome assembly.</title>
        <authorList>
            <person name="Smith C."/>
        </authorList>
    </citation>
    <scope>NUCLEOTIDE SEQUENCE [LARGE SCALE GENOMIC DNA]</scope>
    <source>
        <strain evidence="2">EP-1</strain>
        <tissue evidence="2">Whole</tissue>
    </source>
</reference>
<feature type="compositionally biased region" description="Basic and acidic residues" evidence="1">
    <location>
        <begin position="78"/>
        <end position="91"/>
    </location>
</feature>
<sequence length="114" mass="13025">MEFSVTAENRLWRAVIAGEEVETAERVHDSTASAYSSRLHTEGTPPSSKGHRDDLPVTVYMSKEEEIGLENRRKRRREEKEVGETKEWPEEGRSTCQLLINKIKSGHIIPFGFP</sequence>
<organism evidence="2 3">
    <name type="scientific">Halocaridina rubra</name>
    <name type="common">Hawaiian red shrimp</name>
    <dbReference type="NCBI Taxonomy" id="373956"/>
    <lineage>
        <taxon>Eukaryota</taxon>
        <taxon>Metazoa</taxon>
        <taxon>Ecdysozoa</taxon>
        <taxon>Arthropoda</taxon>
        <taxon>Crustacea</taxon>
        <taxon>Multicrustacea</taxon>
        <taxon>Malacostraca</taxon>
        <taxon>Eumalacostraca</taxon>
        <taxon>Eucarida</taxon>
        <taxon>Decapoda</taxon>
        <taxon>Pleocyemata</taxon>
        <taxon>Caridea</taxon>
        <taxon>Atyoidea</taxon>
        <taxon>Atyidae</taxon>
        <taxon>Halocaridina</taxon>
    </lineage>
</organism>
<keyword evidence="3" id="KW-1185">Reference proteome</keyword>
<dbReference type="Pfam" id="PF15043">
    <property type="entry name" value="CNRIP1"/>
    <property type="match status" value="1"/>
</dbReference>
<protein>
    <submittedName>
        <fullName evidence="2">Uncharacterized protein</fullName>
    </submittedName>
</protein>
<gene>
    <name evidence="2" type="ORF">SK128_013364</name>
</gene>
<proteinExistence type="predicted"/>
<accession>A0AAN9A7K4</accession>
<feature type="compositionally biased region" description="Basic and acidic residues" evidence="1">
    <location>
        <begin position="62"/>
        <end position="71"/>
    </location>
</feature>
<dbReference type="Proteomes" id="UP001381693">
    <property type="component" value="Unassembled WGS sequence"/>
</dbReference>
<evidence type="ECO:0000313" key="2">
    <source>
        <dbReference type="EMBL" id="KAK7075160.1"/>
    </source>
</evidence>